<evidence type="ECO:0000313" key="2">
    <source>
        <dbReference type="Proteomes" id="UP000003835"/>
    </source>
</evidence>
<organism evidence="1 2">
    <name type="scientific">Coleofasciculus chthonoplastes PCC 7420</name>
    <dbReference type="NCBI Taxonomy" id="118168"/>
    <lineage>
        <taxon>Bacteria</taxon>
        <taxon>Bacillati</taxon>
        <taxon>Cyanobacteriota</taxon>
        <taxon>Cyanophyceae</taxon>
        <taxon>Coleofasciculales</taxon>
        <taxon>Coleofasciculaceae</taxon>
        <taxon>Coleofasciculus</taxon>
    </lineage>
</organism>
<sequence length="48" mass="5497">MSQLPWLYNIFPIPYLDVALNRLINWMNCFPGAVPLAKPSTDFHFSSA</sequence>
<evidence type="ECO:0000313" key="1">
    <source>
        <dbReference type="EMBL" id="EDX74076.1"/>
    </source>
</evidence>
<reference evidence="1 2" key="1">
    <citation type="submission" date="2008-07" db="EMBL/GenBank/DDBJ databases">
        <authorList>
            <person name="Tandeau de Marsac N."/>
            <person name="Ferriera S."/>
            <person name="Johnson J."/>
            <person name="Kravitz S."/>
            <person name="Beeson K."/>
            <person name="Sutton G."/>
            <person name="Rogers Y.-H."/>
            <person name="Friedman R."/>
            <person name="Frazier M."/>
            <person name="Venter J.C."/>
        </authorList>
    </citation>
    <scope>NUCLEOTIDE SEQUENCE [LARGE SCALE GENOMIC DNA]</scope>
    <source>
        <strain evidence="1 2">PCC 7420</strain>
    </source>
</reference>
<dbReference type="EMBL" id="DS989854">
    <property type="protein sequence ID" value="EDX74076.1"/>
    <property type="molecule type" value="Genomic_DNA"/>
</dbReference>
<gene>
    <name evidence="1" type="ORF">MC7420_4061</name>
</gene>
<name>B4VV58_9CYAN</name>
<accession>B4VV58</accession>
<protein>
    <submittedName>
        <fullName evidence="1">Uncharacterized protein</fullName>
    </submittedName>
</protein>
<dbReference type="HOGENOM" id="CLU_3151592_0_0_3"/>
<dbReference type="AlphaFoldDB" id="B4VV58"/>
<proteinExistence type="predicted"/>
<keyword evidence="2" id="KW-1185">Reference proteome</keyword>
<dbReference type="STRING" id="118168.MC7420_4061"/>
<dbReference type="Proteomes" id="UP000003835">
    <property type="component" value="Unassembled WGS sequence"/>
</dbReference>